<feature type="transmembrane region" description="Helical" evidence="6">
    <location>
        <begin position="81"/>
        <end position="103"/>
    </location>
</feature>
<keyword evidence="2 6" id="KW-0813">Transport</keyword>
<dbReference type="InterPro" id="IPR000515">
    <property type="entry name" value="MetI-like"/>
</dbReference>
<feature type="domain" description="ABC transmembrane type-1" evidence="7">
    <location>
        <begin position="15"/>
        <end position="202"/>
    </location>
</feature>
<feature type="transmembrane region" description="Helical" evidence="6">
    <location>
        <begin position="20"/>
        <end position="41"/>
    </location>
</feature>
<organism evidence="8 9">
    <name type="scientific">Nocardioides malaquae</name>
    <dbReference type="NCBI Taxonomy" id="2773426"/>
    <lineage>
        <taxon>Bacteria</taxon>
        <taxon>Bacillati</taxon>
        <taxon>Actinomycetota</taxon>
        <taxon>Actinomycetes</taxon>
        <taxon>Propionibacteriales</taxon>
        <taxon>Nocardioidaceae</taxon>
        <taxon>Nocardioides</taxon>
    </lineage>
</organism>
<evidence type="ECO:0000259" key="7">
    <source>
        <dbReference type="PROSITE" id="PS50928"/>
    </source>
</evidence>
<keyword evidence="5 6" id="KW-0472">Membrane</keyword>
<comment type="caution">
    <text evidence="8">The sequence shown here is derived from an EMBL/GenBank/DDBJ whole genome shotgun (WGS) entry which is preliminary data.</text>
</comment>
<keyword evidence="9" id="KW-1185">Reference proteome</keyword>
<feature type="transmembrane region" description="Helical" evidence="6">
    <location>
        <begin position="179"/>
        <end position="200"/>
    </location>
</feature>
<dbReference type="InterPro" id="IPR051204">
    <property type="entry name" value="ABC_transp_perm/SBD"/>
</dbReference>
<proteinExistence type="inferred from homology"/>
<feature type="transmembrane region" description="Helical" evidence="6">
    <location>
        <begin position="124"/>
        <end position="143"/>
    </location>
</feature>
<dbReference type="Pfam" id="PF00528">
    <property type="entry name" value="BPD_transp_1"/>
    <property type="match status" value="1"/>
</dbReference>
<dbReference type="EMBL" id="JADCSA010000009">
    <property type="protein sequence ID" value="MBE7325086.1"/>
    <property type="molecule type" value="Genomic_DNA"/>
</dbReference>
<evidence type="ECO:0000256" key="3">
    <source>
        <dbReference type="ARBA" id="ARBA00022692"/>
    </source>
</evidence>
<gene>
    <name evidence="8" type="ORF">IEQ44_10485</name>
</gene>
<name>A0ABR9RU58_9ACTN</name>
<evidence type="ECO:0000256" key="5">
    <source>
        <dbReference type="ARBA" id="ARBA00023136"/>
    </source>
</evidence>
<dbReference type="RefSeq" id="WP_193638417.1">
    <property type="nucleotide sequence ID" value="NZ_JADCSA010000009.1"/>
</dbReference>
<protein>
    <submittedName>
        <fullName evidence="8">ABC transporter permease subunit</fullName>
    </submittedName>
</protein>
<keyword evidence="4 6" id="KW-1133">Transmembrane helix</keyword>
<dbReference type="Proteomes" id="UP000756387">
    <property type="component" value="Unassembled WGS sequence"/>
</dbReference>
<comment type="similarity">
    <text evidence="6">Belongs to the binding-protein-dependent transport system permease family.</text>
</comment>
<reference evidence="8 9" key="1">
    <citation type="submission" date="2020-10" db="EMBL/GenBank/DDBJ databases">
        <title>Nocardioides sp. isolated from sludge.</title>
        <authorList>
            <person name="Zhang X."/>
        </authorList>
    </citation>
    <scope>NUCLEOTIDE SEQUENCE [LARGE SCALE GENOMIC DNA]</scope>
    <source>
        <strain evidence="8 9">Y6</strain>
    </source>
</reference>
<evidence type="ECO:0000256" key="2">
    <source>
        <dbReference type="ARBA" id="ARBA00022448"/>
    </source>
</evidence>
<sequence>MTWLGNNLAWVVELTLQHLLLAGAATVASVLLAVALGRVAYVSPRARQPILAAASVVYAVPALPMLIVIPILLSIPLRSPATLVVALTLYGTALLVGTVADAFDSVDAGVRDSALAMGHGRRALFWRVELPLAVPVLLSGVRVVTVSTVSLVTIGALVGISSLGTLLTDGFQRGITSEIVVGVAMTMALALLLDALLIALGRVLTRWQPRRGRRALRVQAADAADAADVPVSAR</sequence>
<dbReference type="SUPFAM" id="SSF161098">
    <property type="entry name" value="MetI-like"/>
    <property type="match status" value="1"/>
</dbReference>
<evidence type="ECO:0000313" key="9">
    <source>
        <dbReference type="Proteomes" id="UP000756387"/>
    </source>
</evidence>
<feature type="transmembrane region" description="Helical" evidence="6">
    <location>
        <begin position="50"/>
        <end position="75"/>
    </location>
</feature>
<evidence type="ECO:0000256" key="1">
    <source>
        <dbReference type="ARBA" id="ARBA00004141"/>
    </source>
</evidence>
<evidence type="ECO:0000313" key="8">
    <source>
        <dbReference type="EMBL" id="MBE7325086.1"/>
    </source>
</evidence>
<accession>A0ABR9RU58</accession>
<keyword evidence="3 6" id="KW-0812">Transmembrane</keyword>
<dbReference type="Gene3D" id="1.10.3720.10">
    <property type="entry name" value="MetI-like"/>
    <property type="match status" value="1"/>
</dbReference>
<dbReference type="CDD" id="cd06261">
    <property type="entry name" value="TM_PBP2"/>
    <property type="match status" value="1"/>
</dbReference>
<dbReference type="PROSITE" id="PS50928">
    <property type="entry name" value="ABC_TM1"/>
    <property type="match status" value="1"/>
</dbReference>
<dbReference type="InterPro" id="IPR035906">
    <property type="entry name" value="MetI-like_sf"/>
</dbReference>
<evidence type="ECO:0000256" key="4">
    <source>
        <dbReference type="ARBA" id="ARBA00022989"/>
    </source>
</evidence>
<dbReference type="PANTHER" id="PTHR30177">
    <property type="entry name" value="GLYCINE BETAINE/L-PROLINE TRANSPORT SYSTEM PERMEASE PROTEIN PROW"/>
    <property type="match status" value="1"/>
</dbReference>
<dbReference type="PANTHER" id="PTHR30177:SF4">
    <property type="entry name" value="OSMOPROTECTANT IMPORT PERMEASE PROTEIN OSMW"/>
    <property type="match status" value="1"/>
</dbReference>
<evidence type="ECO:0000256" key="6">
    <source>
        <dbReference type="RuleBase" id="RU363032"/>
    </source>
</evidence>
<comment type="subcellular location">
    <subcellularLocation>
        <location evidence="6">Cell membrane</location>
        <topology evidence="6">Multi-pass membrane protein</topology>
    </subcellularLocation>
    <subcellularLocation>
        <location evidence="1">Membrane</location>
        <topology evidence="1">Multi-pass membrane protein</topology>
    </subcellularLocation>
</comment>